<evidence type="ECO:0000313" key="6">
    <source>
        <dbReference type="Proteomes" id="UP000278143"/>
    </source>
</evidence>
<evidence type="ECO:0000256" key="1">
    <source>
        <dbReference type="ARBA" id="ARBA00004496"/>
    </source>
</evidence>
<evidence type="ECO:0000256" key="3">
    <source>
        <dbReference type="SAM" id="MobiDB-lite"/>
    </source>
</evidence>
<dbReference type="InterPro" id="IPR035999">
    <property type="entry name" value="Sec7_dom_sf"/>
</dbReference>
<dbReference type="Gene3D" id="1.10.1000.11">
    <property type="entry name" value="Arf Nucleotide-binding Site Opener,domain 2"/>
    <property type="match status" value="1"/>
</dbReference>
<dbReference type="InterPro" id="IPR023394">
    <property type="entry name" value="Sec7_C_sf"/>
</dbReference>
<sequence>MDFRNLGFVEALRLFLQSFRLPGEAQQIDRFMLKFAERYVMYNPQEFANADTAYVLAYSVILLNTDQYNPQVKKRMTKEEFIRNNRGINDNADLPAEYLEGIFNEIRDNEIKMNDANDSTTRKATTNEQRYDFEHLSQRQKREAYAMVSEELAVKTEAVFRSMRRNRQRRATIQESVTFFNASHADHVKPMFEIPWMAFLAALSSPLQDSNDASIIRMCLEGFRLAVHIVATFDMDLARDAFISTLAKFTHLSNLNEMKPKNAKAIKCLLEIALAEGNALKESWKDILYCVSRLERVQLITGGLDEAIVPELSSARKTSVSKSDAATSTSSTPRRTSRSHSSVPAYDEETALEASSQEVVIMVDRIFTTSAQLSGTAIKHFVAALSQISWEEIQSSSHADHPRIFSLQKLVEISYYNMNRIRMEWSNTWSIIGEHFIQVGSHSQQNACIFAIDSLRQLSMKFLEKEELSNFKFQREFLKPFVHIISHSTDPSIRDMVIRCLNQMIAARSNNIRSGWKTILSVFVEAAKDTDESIVTMAFNNVKIIFTKHYTDVVDNGSLSDLVSCFIEFCRNGRYQKISLQSIEMFRQIMDRITDQQTPSFDSLIASGNFSRSHMHTDDQQQRIWIPILFGLFEVVMDCSDLEVRTRALDILFDALRKHGTGFTTTLWTSIFDGIVFPIFNDIKSPNRRSRFASADDMTVWFSTTLIKALRNVINLFTFYFEVLRPLLDRLFDLLCACVSQDDETIAKAGCSCLLELIERNVDHLEEDTWSQVCTTFVRLLKTTSPYAVLHGQTAAGGKPRSTDVGAVSELTDVQRCGMYCTLQLTILQTVRDMFNGPAYAAVHVDHLFGLVDAVARSYRQAQKFNKSVQFMESHPGFVALMPQLLEQEIGCLTGCIHMLLVMYKDTNARLEEHEAETERRLFPLLTVGVEAGPRTDAFARVVVGILTAFSELPDDKFKRNLPTLYEQVIRLLEQAPSKEVRRTMHRFLTRVGQVHGIINNDQQQQQQQQHENDDDHTK</sequence>
<gene>
    <name evidence="5" type="ORF">SYNPS1DRAFT_28155</name>
</gene>
<feature type="domain" description="SEC7" evidence="4">
    <location>
        <begin position="1"/>
        <end position="109"/>
    </location>
</feature>
<accession>A0A4P9Z1C8</accession>
<keyword evidence="6" id="KW-1185">Reference proteome</keyword>
<dbReference type="PROSITE" id="PS50190">
    <property type="entry name" value="SEC7"/>
    <property type="match status" value="1"/>
</dbReference>
<dbReference type="PANTHER" id="PTHR10663">
    <property type="entry name" value="GUANYL-NUCLEOTIDE EXCHANGE FACTOR"/>
    <property type="match status" value="1"/>
</dbReference>
<dbReference type="Gene3D" id="1.25.10.10">
    <property type="entry name" value="Leucine-rich Repeat Variant"/>
    <property type="match status" value="2"/>
</dbReference>
<dbReference type="GO" id="GO:0032012">
    <property type="term" value="P:regulation of ARF protein signal transduction"/>
    <property type="evidence" value="ECO:0007669"/>
    <property type="project" value="InterPro"/>
</dbReference>
<comment type="subcellular location">
    <subcellularLocation>
        <location evidence="1">Cytoplasm</location>
    </subcellularLocation>
</comment>
<dbReference type="CDD" id="cd00171">
    <property type="entry name" value="Sec7"/>
    <property type="match status" value="1"/>
</dbReference>
<dbReference type="InterPro" id="IPR015403">
    <property type="entry name" value="Mon2/Sec7/BIG1-like_HDS"/>
</dbReference>
<feature type="compositionally biased region" description="Low complexity" evidence="3">
    <location>
        <begin position="319"/>
        <end position="344"/>
    </location>
</feature>
<keyword evidence="2" id="KW-0963">Cytoplasm</keyword>
<dbReference type="Pfam" id="PF20252">
    <property type="entry name" value="BIG2_C"/>
    <property type="match status" value="1"/>
</dbReference>
<evidence type="ECO:0000256" key="2">
    <source>
        <dbReference type="ARBA" id="ARBA00022490"/>
    </source>
</evidence>
<reference evidence="6" key="1">
    <citation type="journal article" date="2018" name="Nat. Microbiol.">
        <title>Leveraging single-cell genomics to expand the fungal tree of life.</title>
        <authorList>
            <person name="Ahrendt S.R."/>
            <person name="Quandt C.A."/>
            <person name="Ciobanu D."/>
            <person name="Clum A."/>
            <person name="Salamov A."/>
            <person name="Andreopoulos B."/>
            <person name="Cheng J.F."/>
            <person name="Woyke T."/>
            <person name="Pelin A."/>
            <person name="Henrissat B."/>
            <person name="Reynolds N.K."/>
            <person name="Benny G.L."/>
            <person name="Smith M.E."/>
            <person name="James T.Y."/>
            <person name="Grigoriev I.V."/>
        </authorList>
    </citation>
    <scope>NUCLEOTIDE SEQUENCE [LARGE SCALE GENOMIC DNA]</scope>
    <source>
        <strain evidence="6">Benny S71-1</strain>
    </source>
</reference>
<dbReference type="Pfam" id="PF01369">
    <property type="entry name" value="Sec7"/>
    <property type="match status" value="1"/>
</dbReference>
<name>A0A4P9Z1C8_9FUNG</name>
<dbReference type="GO" id="GO:0005737">
    <property type="term" value="C:cytoplasm"/>
    <property type="evidence" value="ECO:0007669"/>
    <property type="project" value="UniProtKB-SubCell"/>
</dbReference>
<dbReference type="SUPFAM" id="SSF48371">
    <property type="entry name" value="ARM repeat"/>
    <property type="match status" value="1"/>
</dbReference>
<dbReference type="InterPro" id="IPR011989">
    <property type="entry name" value="ARM-like"/>
</dbReference>
<evidence type="ECO:0000259" key="4">
    <source>
        <dbReference type="PROSITE" id="PS50190"/>
    </source>
</evidence>
<dbReference type="InterPro" id="IPR000904">
    <property type="entry name" value="Sec7_dom"/>
</dbReference>
<feature type="region of interest" description="Disordered" evidence="3">
    <location>
        <begin position="319"/>
        <end position="350"/>
    </location>
</feature>
<dbReference type="GO" id="GO:0005085">
    <property type="term" value="F:guanyl-nucleotide exchange factor activity"/>
    <property type="evidence" value="ECO:0007669"/>
    <property type="project" value="InterPro"/>
</dbReference>
<dbReference type="EMBL" id="KZ989505">
    <property type="protein sequence ID" value="RKP26138.1"/>
    <property type="molecule type" value="Genomic_DNA"/>
</dbReference>
<dbReference type="OrthoDB" id="18431at2759"/>
<protein>
    <recommendedName>
        <fullName evidence="4">SEC7 domain-containing protein</fullName>
    </recommendedName>
</protein>
<dbReference type="InterPro" id="IPR046455">
    <property type="entry name" value="Sec7/BIG1-like_C"/>
</dbReference>
<dbReference type="PANTHER" id="PTHR10663:SF375">
    <property type="entry name" value="LD29171P"/>
    <property type="match status" value="1"/>
</dbReference>
<organism evidence="5 6">
    <name type="scientific">Syncephalis pseudoplumigaleata</name>
    <dbReference type="NCBI Taxonomy" id="1712513"/>
    <lineage>
        <taxon>Eukaryota</taxon>
        <taxon>Fungi</taxon>
        <taxon>Fungi incertae sedis</taxon>
        <taxon>Zoopagomycota</taxon>
        <taxon>Zoopagomycotina</taxon>
        <taxon>Zoopagomycetes</taxon>
        <taxon>Zoopagales</taxon>
        <taxon>Piptocephalidaceae</taxon>
        <taxon>Syncephalis</taxon>
    </lineage>
</organism>
<evidence type="ECO:0000313" key="5">
    <source>
        <dbReference type="EMBL" id="RKP26138.1"/>
    </source>
</evidence>
<dbReference type="Proteomes" id="UP000278143">
    <property type="component" value="Unassembled WGS sequence"/>
</dbReference>
<proteinExistence type="predicted"/>
<dbReference type="SMART" id="SM00222">
    <property type="entry name" value="Sec7"/>
    <property type="match status" value="1"/>
</dbReference>
<dbReference type="Pfam" id="PF09324">
    <property type="entry name" value="Sec7-like_HDS"/>
    <property type="match status" value="1"/>
</dbReference>
<dbReference type="FunFam" id="1.10.1000.11:FF:000003">
    <property type="entry name" value="Brefeldin A-inhibited guanine nucleotide-exchange protein 1"/>
    <property type="match status" value="1"/>
</dbReference>
<dbReference type="AlphaFoldDB" id="A0A4P9Z1C8"/>
<dbReference type="InterPro" id="IPR016024">
    <property type="entry name" value="ARM-type_fold"/>
</dbReference>
<dbReference type="SUPFAM" id="SSF48425">
    <property type="entry name" value="Sec7 domain"/>
    <property type="match status" value="1"/>
</dbReference>